<keyword evidence="1" id="KW-0812">Transmembrane</keyword>
<sequence length="129" mass="14081">MVSGGPPSPFQVLNSPTGFRNARQRCPRCHDAAIVGGGLLVALACYFGGWRAERSLRSIHRSLGRASRIQVWMKALLFTALTRGGLGLLAVICPFTGRTADPRPVMFIFLAVLTLPHPRVLCGLNRRLE</sequence>
<keyword evidence="1" id="KW-1133">Transmembrane helix</keyword>
<comment type="caution">
    <text evidence="2">The sequence shown here is derived from an EMBL/GenBank/DDBJ whole genome shotgun (WGS) entry which is preliminary data.</text>
</comment>
<accession>A0A3A8QUV5</accession>
<proteinExistence type="predicted"/>
<reference evidence="3" key="1">
    <citation type="submission" date="2018-09" db="EMBL/GenBank/DDBJ databases">
        <authorList>
            <person name="Livingstone P.G."/>
            <person name="Whitworth D.E."/>
        </authorList>
    </citation>
    <scope>NUCLEOTIDE SEQUENCE [LARGE SCALE GENOMIC DNA]</scope>
    <source>
        <strain evidence="3">AB050A</strain>
    </source>
</reference>
<dbReference type="Pfam" id="PF15461">
    <property type="entry name" value="BCD"/>
    <property type="match status" value="1"/>
</dbReference>
<dbReference type="GO" id="GO:0016702">
    <property type="term" value="F:oxidoreductase activity, acting on single donors with incorporation of molecular oxygen, incorporation of two atoms of oxygen"/>
    <property type="evidence" value="ECO:0007669"/>
    <property type="project" value="InterPro"/>
</dbReference>
<feature type="transmembrane region" description="Helical" evidence="1">
    <location>
        <begin position="71"/>
        <end position="92"/>
    </location>
</feature>
<dbReference type="Proteomes" id="UP000267003">
    <property type="component" value="Unassembled WGS sequence"/>
</dbReference>
<dbReference type="AlphaFoldDB" id="A0A3A8QUV5"/>
<evidence type="ECO:0000313" key="3">
    <source>
        <dbReference type="Proteomes" id="UP000267003"/>
    </source>
</evidence>
<keyword evidence="1" id="KW-0472">Membrane</keyword>
<dbReference type="InterPro" id="IPR022270">
    <property type="entry name" value="Blh_diox"/>
</dbReference>
<name>A0A3A8QUV5_9BACT</name>
<gene>
    <name evidence="2" type="ORF">D7W81_05540</name>
</gene>
<evidence type="ECO:0000313" key="2">
    <source>
        <dbReference type="EMBL" id="RKH72549.1"/>
    </source>
</evidence>
<dbReference type="EMBL" id="RAWK01000022">
    <property type="protein sequence ID" value="RKH72549.1"/>
    <property type="molecule type" value="Genomic_DNA"/>
</dbReference>
<organism evidence="2 3">
    <name type="scientific">Corallococcus aberystwythensis</name>
    <dbReference type="NCBI Taxonomy" id="2316722"/>
    <lineage>
        <taxon>Bacteria</taxon>
        <taxon>Pseudomonadati</taxon>
        <taxon>Myxococcota</taxon>
        <taxon>Myxococcia</taxon>
        <taxon>Myxococcales</taxon>
        <taxon>Cystobacterineae</taxon>
        <taxon>Myxococcaceae</taxon>
        <taxon>Corallococcus</taxon>
    </lineage>
</organism>
<keyword evidence="3" id="KW-1185">Reference proteome</keyword>
<evidence type="ECO:0000256" key="1">
    <source>
        <dbReference type="SAM" id="Phobius"/>
    </source>
</evidence>
<feature type="transmembrane region" description="Helical" evidence="1">
    <location>
        <begin position="32"/>
        <end position="50"/>
    </location>
</feature>
<protein>
    <submittedName>
        <fullName evidence="2">Uncharacterized protein</fullName>
    </submittedName>
</protein>
<feature type="transmembrane region" description="Helical" evidence="1">
    <location>
        <begin position="104"/>
        <end position="124"/>
    </location>
</feature>